<gene>
    <name evidence="1" type="ORF">LEP1GSC037_3293</name>
</gene>
<dbReference type="AlphaFoldDB" id="M6G3A9"/>
<dbReference type="EMBL" id="AFLW02000251">
    <property type="protein sequence ID" value="EMM79220.1"/>
    <property type="molecule type" value="Genomic_DNA"/>
</dbReference>
<name>M6G3A9_LEPIR</name>
<evidence type="ECO:0000313" key="2">
    <source>
        <dbReference type="Proteomes" id="UP000012128"/>
    </source>
</evidence>
<organism evidence="1 2">
    <name type="scientific">Leptospira interrogans str. 2006001854</name>
    <dbReference type="NCBI Taxonomy" id="1001590"/>
    <lineage>
        <taxon>Bacteria</taxon>
        <taxon>Pseudomonadati</taxon>
        <taxon>Spirochaetota</taxon>
        <taxon>Spirochaetia</taxon>
        <taxon>Leptospirales</taxon>
        <taxon>Leptospiraceae</taxon>
        <taxon>Leptospira</taxon>
    </lineage>
</organism>
<proteinExistence type="predicted"/>
<evidence type="ECO:0000313" key="1">
    <source>
        <dbReference type="EMBL" id="EMM79220.1"/>
    </source>
</evidence>
<dbReference type="Proteomes" id="UP000012128">
    <property type="component" value="Unassembled WGS sequence"/>
</dbReference>
<protein>
    <submittedName>
        <fullName evidence="1">Uncharacterized protein</fullName>
    </submittedName>
</protein>
<comment type="caution">
    <text evidence="1">The sequence shown here is derived from an EMBL/GenBank/DDBJ whole genome shotgun (WGS) entry which is preliminary data.</text>
</comment>
<accession>M6G3A9</accession>
<reference evidence="1 2" key="1">
    <citation type="submission" date="2013-01" db="EMBL/GenBank/DDBJ databases">
        <authorList>
            <person name="Harkins D.M."/>
            <person name="Durkin A.S."/>
            <person name="Brinkac L.M."/>
            <person name="Haft D.H."/>
            <person name="Selengut J.D."/>
            <person name="Sanka R."/>
            <person name="DePew J."/>
            <person name="Purushe J."/>
            <person name="Hospenthal D.R."/>
            <person name="Murray C.K."/>
            <person name="Pimentel G."/>
            <person name="Wasfy M."/>
            <person name="Parker T."/>
            <person name="Miller R.S."/>
            <person name="Vinetz J.M."/>
            <person name="Sutton G.G."/>
            <person name="Nierman W.C."/>
            <person name="Fouts D.E."/>
        </authorList>
    </citation>
    <scope>NUCLEOTIDE SEQUENCE [LARGE SCALE GENOMIC DNA]</scope>
    <source>
        <strain evidence="1 2">2006001854</strain>
    </source>
</reference>
<sequence length="46" mass="5435">MSVPSNWNRLEEEEVAIDLRTFSRIEGKTTDKLFKFFQEPTKSNKS</sequence>